<protein>
    <recommendedName>
        <fullName evidence="10">Endonuclease</fullName>
        <ecNumber evidence="10">3.1.30.-</ecNumber>
    </recommendedName>
</protein>
<evidence type="ECO:0000313" key="14">
    <source>
        <dbReference type="Proteomes" id="UP000789595"/>
    </source>
</evidence>
<name>A0A8J2SCI0_9STRA</name>
<dbReference type="SUPFAM" id="SSF54060">
    <property type="entry name" value="His-Me finger endonucleases"/>
    <property type="match status" value="1"/>
</dbReference>
<dbReference type="PROSITE" id="PS01070">
    <property type="entry name" value="NUCLEASE_NON_SPEC"/>
    <property type="match status" value="1"/>
</dbReference>
<evidence type="ECO:0000256" key="2">
    <source>
        <dbReference type="ARBA" id="ARBA00010052"/>
    </source>
</evidence>
<dbReference type="CDD" id="cd00091">
    <property type="entry name" value="NUC"/>
    <property type="match status" value="1"/>
</dbReference>
<feature type="domain" description="ENPP1-3/EXOG-like endonuclease/phosphodiesterase" evidence="11">
    <location>
        <begin position="42"/>
        <end position="251"/>
    </location>
</feature>
<dbReference type="AlphaFoldDB" id="A0A8J2SCI0"/>
<evidence type="ECO:0000256" key="5">
    <source>
        <dbReference type="ARBA" id="ARBA00022759"/>
    </source>
</evidence>
<dbReference type="InterPro" id="IPR040255">
    <property type="entry name" value="Non-specific_endonuclease"/>
</dbReference>
<reference evidence="13" key="1">
    <citation type="submission" date="2021-11" db="EMBL/GenBank/DDBJ databases">
        <authorList>
            <consortium name="Genoscope - CEA"/>
            <person name="William W."/>
        </authorList>
    </citation>
    <scope>NUCLEOTIDE SEQUENCE</scope>
</reference>
<evidence type="ECO:0000256" key="6">
    <source>
        <dbReference type="ARBA" id="ARBA00022801"/>
    </source>
</evidence>
<dbReference type="InterPro" id="IPR018524">
    <property type="entry name" value="DNA/RNA_endonuclease_AS"/>
</dbReference>
<dbReference type="Gene3D" id="3.40.570.10">
    <property type="entry name" value="Extracellular Endonuclease, subunit A"/>
    <property type="match status" value="1"/>
</dbReference>
<dbReference type="Pfam" id="PF01223">
    <property type="entry name" value="Endonuclease_NS"/>
    <property type="match status" value="1"/>
</dbReference>
<dbReference type="EC" id="3.1.30.-" evidence="10"/>
<dbReference type="EMBL" id="CAKKNE010000002">
    <property type="protein sequence ID" value="CAH0369290.1"/>
    <property type="molecule type" value="Genomic_DNA"/>
</dbReference>
<keyword evidence="7" id="KW-0460">Magnesium</keyword>
<dbReference type="GO" id="GO:0005743">
    <property type="term" value="C:mitochondrial inner membrane"/>
    <property type="evidence" value="ECO:0007669"/>
    <property type="project" value="TreeGrafter"/>
</dbReference>
<keyword evidence="6 10" id="KW-0378">Hydrolase</keyword>
<feature type="active site" description="Proton acceptor" evidence="8">
    <location>
        <position position="109"/>
    </location>
</feature>
<sequence length="303" mass="33504">MWRARHVASCAAAAWIGSRASATPGHPALKHGTPISHRTRYDENYVVHFDQRARDPLWVVERLTKQRLDAEAEHPPGRRDARYLEAADVPARLRSRLAHYKHSGFDRGHLAPAADHRGSRDAVQSTFYLDNMAPQDSLLNRGPWLKLEELCRSVAQVADEVYVVSGPLFLPEREKDGLRMRHRVLGSPPSVTWVPSHFFKVVLAERGGVSYIGCFVLPNGKCDDDLSRWLVPLENLEAAAGLIPFPDALTDEAARDALAAAEAHWCPRGAGVNAGVARERADIRHLCDLLPANALAARKALPP</sequence>
<evidence type="ECO:0000256" key="1">
    <source>
        <dbReference type="ARBA" id="ARBA00001946"/>
    </source>
</evidence>
<evidence type="ECO:0000256" key="7">
    <source>
        <dbReference type="ARBA" id="ARBA00022842"/>
    </source>
</evidence>
<evidence type="ECO:0000259" key="12">
    <source>
        <dbReference type="SMART" id="SM00892"/>
    </source>
</evidence>
<keyword evidence="3 10" id="KW-0540">Nuclease</keyword>
<dbReference type="PANTHER" id="PTHR13966:SF5">
    <property type="entry name" value="ENDONUCLEASE G, MITOCHONDRIAL"/>
    <property type="match status" value="1"/>
</dbReference>
<dbReference type="GO" id="GO:0046872">
    <property type="term" value="F:metal ion binding"/>
    <property type="evidence" value="ECO:0007669"/>
    <property type="project" value="UniProtKB-KW"/>
</dbReference>
<dbReference type="SMART" id="SM00477">
    <property type="entry name" value="NUC"/>
    <property type="match status" value="1"/>
</dbReference>
<dbReference type="GO" id="GO:0005634">
    <property type="term" value="C:nucleus"/>
    <property type="evidence" value="ECO:0007669"/>
    <property type="project" value="TreeGrafter"/>
</dbReference>
<evidence type="ECO:0000259" key="11">
    <source>
        <dbReference type="SMART" id="SM00477"/>
    </source>
</evidence>
<keyword evidence="5 10" id="KW-0255">Endonuclease</keyword>
<dbReference type="PANTHER" id="PTHR13966">
    <property type="entry name" value="ENDONUCLEASE RELATED"/>
    <property type="match status" value="1"/>
</dbReference>
<comment type="similarity">
    <text evidence="2 10">Belongs to the DNA/RNA non-specific endonuclease family.</text>
</comment>
<dbReference type="GO" id="GO:0004521">
    <property type="term" value="F:RNA endonuclease activity"/>
    <property type="evidence" value="ECO:0007669"/>
    <property type="project" value="TreeGrafter"/>
</dbReference>
<feature type="domain" description="DNA/RNA non-specific endonuclease/pyrophosphatase/phosphodiesterase" evidence="12">
    <location>
        <begin position="41"/>
        <end position="252"/>
    </location>
</feature>
<comment type="caution">
    <text evidence="13">The sequence shown here is derived from an EMBL/GenBank/DDBJ whole genome shotgun (WGS) entry which is preliminary data.</text>
</comment>
<comment type="cofactor">
    <cofactor evidence="1 10">
        <name>Mg(2+)</name>
        <dbReference type="ChEBI" id="CHEBI:18420"/>
    </cofactor>
</comment>
<dbReference type="InterPro" id="IPR020821">
    <property type="entry name" value="ENPP1-3/EXOG-like_nuc-like"/>
</dbReference>
<dbReference type="GO" id="GO:0000014">
    <property type="term" value="F:single-stranded DNA endodeoxyribonuclease activity"/>
    <property type="evidence" value="ECO:0007669"/>
    <property type="project" value="TreeGrafter"/>
</dbReference>
<feature type="binding site" evidence="9">
    <location>
        <position position="140"/>
    </location>
    <ligand>
        <name>Mg(2+)</name>
        <dbReference type="ChEBI" id="CHEBI:18420"/>
        <note>catalytic</note>
    </ligand>
</feature>
<dbReference type="GO" id="GO:0003676">
    <property type="term" value="F:nucleic acid binding"/>
    <property type="evidence" value="ECO:0007669"/>
    <property type="project" value="InterPro"/>
</dbReference>
<dbReference type="Proteomes" id="UP000789595">
    <property type="component" value="Unassembled WGS sequence"/>
</dbReference>
<keyword evidence="14" id="KW-1185">Reference proteome</keyword>
<evidence type="ECO:0000256" key="4">
    <source>
        <dbReference type="ARBA" id="ARBA00022723"/>
    </source>
</evidence>
<gene>
    <name evidence="13" type="ORF">PECAL_2P24100</name>
</gene>
<dbReference type="SMART" id="SM00892">
    <property type="entry name" value="Endonuclease_NS"/>
    <property type="match status" value="1"/>
</dbReference>
<evidence type="ECO:0000256" key="3">
    <source>
        <dbReference type="ARBA" id="ARBA00022722"/>
    </source>
</evidence>
<dbReference type="OrthoDB" id="5418055at2759"/>
<proteinExistence type="inferred from homology"/>
<evidence type="ECO:0000256" key="10">
    <source>
        <dbReference type="RuleBase" id="RU366055"/>
    </source>
</evidence>
<dbReference type="InterPro" id="IPR044929">
    <property type="entry name" value="DNA/RNA_non-sp_Endonuclease_sf"/>
</dbReference>
<evidence type="ECO:0000256" key="8">
    <source>
        <dbReference type="PIRSR" id="PIRSR640255-1"/>
    </source>
</evidence>
<evidence type="ECO:0000313" key="13">
    <source>
        <dbReference type="EMBL" id="CAH0369290.1"/>
    </source>
</evidence>
<organism evidence="13 14">
    <name type="scientific">Pelagomonas calceolata</name>
    <dbReference type="NCBI Taxonomy" id="35677"/>
    <lineage>
        <taxon>Eukaryota</taxon>
        <taxon>Sar</taxon>
        <taxon>Stramenopiles</taxon>
        <taxon>Ochrophyta</taxon>
        <taxon>Pelagophyceae</taxon>
        <taxon>Pelagomonadales</taxon>
        <taxon>Pelagomonadaceae</taxon>
        <taxon>Pelagomonas</taxon>
    </lineage>
</organism>
<accession>A0A8J2SCI0</accession>
<dbReference type="InterPro" id="IPR001604">
    <property type="entry name" value="Endo_G_ENPP1-like_dom"/>
</dbReference>
<keyword evidence="4 9" id="KW-0479">Metal-binding</keyword>
<evidence type="ECO:0000256" key="9">
    <source>
        <dbReference type="PIRSR" id="PIRSR640255-2"/>
    </source>
</evidence>
<dbReference type="InterPro" id="IPR044925">
    <property type="entry name" value="His-Me_finger_sf"/>
</dbReference>